<comment type="caution">
    <text evidence="1">The sequence shown here is derived from an EMBL/GenBank/DDBJ whole genome shotgun (WGS) entry which is preliminary data.</text>
</comment>
<dbReference type="EMBL" id="JACAZI010000024">
    <property type="protein sequence ID" value="KAF7335603.1"/>
    <property type="molecule type" value="Genomic_DNA"/>
</dbReference>
<gene>
    <name evidence="1" type="ORF">MVEN_02214800</name>
</gene>
<dbReference type="Proteomes" id="UP000620124">
    <property type="component" value="Unassembled WGS sequence"/>
</dbReference>
<protein>
    <submittedName>
        <fullName evidence="1">Uncharacterized protein</fullName>
    </submittedName>
</protein>
<dbReference type="OrthoDB" id="3061857at2759"/>
<reference evidence="1" key="1">
    <citation type="submission" date="2020-05" db="EMBL/GenBank/DDBJ databases">
        <title>Mycena genomes resolve the evolution of fungal bioluminescence.</title>
        <authorList>
            <person name="Tsai I.J."/>
        </authorList>
    </citation>
    <scope>NUCLEOTIDE SEQUENCE</scope>
    <source>
        <strain evidence="1">CCC161011</strain>
    </source>
</reference>
<organism evidence="1 2">
    <name type="scientific">Mycena venus</name>
    <dbReference type="NCBI Taxonomy" id="2733690"/>
    <lineage>
        <taxon>Eukaryota</taxon>
        <taxon>Fungi</taxon>
        <taxon>Dikarya</taxon>
        <taxon>Basidiomycota</taxon>
        <taxon>Agaricomycotina</taxon>
        <taxon>Agaricomycetes</taxon>
        <taxon>Agaricomycetidae</taxon>
        <taxon>Agaricales</taxon>
        <taxon>Marasmiineae</taxon>
        <taxon>Mycenaceae</taxon>
        <taxon>Mycena</taxon>
    </lineage>
</organism>
<accession>A0A8H6X718</accession>
<evidence type="ECO:0000313" key="1">
    <source>
        <dbReference type="EMBL" id="KAF7335603.1"/>
    </source>
</evidence>
<keyword evidence="2" id="KW-1185">Reference proteome</keyword>
<evidence type="ECO:0000313" key="2">
    <source>
        <dbReference type="Proteomes" id="UP000620124"/>
    </source>
</evidence>
<proteinExistence type="predicted"/>
<dbReference type="AlphaFoldDB" id="A0A8H6X718"/>
<sequence>MAETPRLPPELEREILETTALLYPNTIPQLLRVARRVLSWIEPILYHRVFIPGLQEKSGNGGAILRALSTKPADFFSTAVRHLYVFAIDWTLFNSSLPNRWSDAELEKVLRACTFVVNLLLIGDLAKPPLLRMVAEMRPTRLVMLGDLMSPQLDLTIPFFHNLSHFFIGDISRRGGVMHANWPQLHNLAELRSLTHLALSNCTAPDVVSDLLCGCLRLRVLIVCTQEAIPALEGIDDCRLVLMVKTENIVEDWDLGIRGGKDIWVRADAATLHKRREEIEGDFRFRQFEK</sequence>
<name>A0A8H6X718_9AGAR</name>